<dbReference type="AlphaFoldDB" id="A0A5B9VWU1"/>
<name>A0A5B9VWU1_9BACT</name>
<accession>A0A5B9VWU1</accession>
<evidence type="ECO:0000313" key="1">
    <source>
        <dbReference type="EMBL" id="QEH32569.1"/>
    </source>
</evidence>
<dbReference type="EMBL" id="CP042997">
    <property type="protein sequence ID" value="QEH32569.1"/>
    <property type="molecule type" value="Genomic_DNA"/>
</dbReference>
<evidence type="ECO:0000313" key="2">
    <source>
        <dbReference type="Proteomes" id="UP000324233"/>
    </source>
</evidence>
<reference evidence="1 2" key="1">
    <citation type="submission" date="2019-08" db="EMBL/GenBank/DDBJ databases">
        <title>Deep-cultivation of Planctomycetes and their phenomic and genomic characterization uncovers novel biology.</title>
        <authorList>
            <person name="Wiegand S."/>
            <person name="Jogler M."/>
            <person name="Boedeker C."/>
            <person name="Pinto D."/>
            <person name="Vollmers J."/>
            <person name="Rivas-Marin E."/>
            <person name="Kohn T."/>
            <person name="Peeters S.H."/>
            <person name="Heuer A."/>
            <person name="Rast P."/>
            <person name="Oberbeckmann S."/>
            <person name="Bunk B."/>
            <person name="Jeske O."/>
            <person name="Meyerdierks A."/>
            <person name="Storesund J.E."/>
            <person name="Kallscheuer N."/>
            <person name="Luecker S."/>
            <person name="Lage O.M."/>
            <person name="Pohl T."/>
            <person name="Merkel B.J."/>
            <person name="Hornburger P."/>
            <person name="Mueller R.-W."/>
            <person name="Bruemmer F."/>
            <person name="Labrenz M."/>
            <person name="Spormann A.M."/>
            <person name="Op den Camp H."/>
            <person name="Overmann J."/>
            <person name="Amann R."/>
            <person name="Jetten M.S.M."/>
            <person name="Mascher T."/>
            <person name="Medema M.H."/>
            <person name="Devos D.P."/>
            <person name="Kaster A.-K."/>
            <person name="Ovreas L."/>
            <person name="Rohde M."/>
            <person name="Galperin M.Y."/>
            <person name="Jogler C."/>
        </authorList>
    </citation>
    <scope>NUCLEOTIDE SEQUENCE [LARGE SCALE GENOMIC DNA]</scope>
    <source>
        <strain evidence="1 2">OJF2</strain>
    </source>
</reference>
<dbReference type="KEGG" id="agv:OJF2_10460"/>
<keyword evidence="2" id="KW-1185">Reference proteome</keyword>
<gene>
    <name evidence="1" type="ORF">OJF2_10460</name>
</gene>
<protein>
    <submittedName>
        <fullName evidence="1">Uncharacterized protein</fullName>
    </submittedName>
</protein>
<sequence length="178" mass="19104">MASCDYCGTSILFGGTRSGDLRFCSQKCAANVPLLRASRAIPEDAVDRLAGEIHRGQCPKCGGPGPVDLHTSHRVYSALAFTSWSSHPEMCCPSCARKKFLKHGAFSLVLGWWGFPFGLIMTPIQVLRNAGGLLGIGEPARDVPSDKLKRMARISLGAQRRAQIEAAGIPPTWSPEGP</sequence>
<organism evidence="1 2">
    <name type="scientific">Aquisphaera giovannonii</name>
    <dbReference type="NCBI Taxonomy" id="406548"/>
    <lineage>
        <taxon>Bacteria</taxon>
        <taxon>Pseudomonadati</taxon>
        <taxon>Planctomycetota</taxon>
        <taxon>Planctomycetia</taxon>
        <taxon>Isosphaerales</taxon>
        <taxon>Isosphaeraceae</taxon>
        <taxon>Aquisphaera</taxon>
    </lineage>
</organism>
<dbReference type="RefSeq" id="WP_168221617.1">
    <property type="nucleotide sequence ID" value="NZ_CP042997.1"/>
</dbReference>
<dbReference type="Proteomes" id="UP000324233">
    <property type="component" value="Chromosome"/>
</dbReference>
<proteinExistence type="predicted"/>